<dbReference type="OrthoDB" id="9859422at2"/>
<sequence length="301" mass="35971">MLEKIQLNTKMEYILQEVNLELLPTEIRKHNLVSWIIGFTSHSKDKPSIYDYSDDYNTFFSSEVNRLIQSSIVSNTTYYLASLFHLGRQWKTSLSAIDLIEQALQETNLKKTVYENRSHIVEVIEKLELSSLLENLDADLEKVMESILKKALDDHRQKILTAKLYWQIWKKEVQDYQELVNYSDFKQLHYSISRYENYEHSLKEDFINELINLVTTDFLNKELYSTLNKETGMRLKKSIDRSALQDLYLFTSILNDLFESEEERTHYYNLFLNRYIHRLHVDIVSIKKKSNRRNAKKTIDW</sequence>
<protein>
    <submittedName>
        <fullName evidence="1">Uncharacterized protein</fullName>
    </submittedName>
</protein>
<accession>A0A1S2LYF6</accession>
<dbReference type="Proteomes" id="UP000180057">
    <property type="component" value="Unassembled WGS sequence"/>
</dbReference>
<organism evidence="1 3">
    <name type="scientific">Anaerobacillus alkalidiazotrophicus</name>
    <dbReference type="NCBI Taxonomy" id="472963"/>
    <lineage>
        <taxon>Bacteria</taxon>
        <taxon>Bacillati</taxon>
        <taxon>Bacillota</taxon>
        <taxon>Bacilli</taxon>
        <taxon>Bacillales</taxon>
        <taxon>Bacillaceae</taxon>
        <taxon>Anaerobacillus</taxon>
    </lineage>
</organism>
<dbReference type="EMBL" id="MLQS01000035">
    <property type="protein sequence ID" value="OIJ16491.1"/>
    <property type="molecule type" value="Genomic_DNA"/>
</dbReference>
<dbReference type="EMBL" id="MLQS01000036">
    <property type="protein sequence ID" value="OIJ16445.1"/>
    <property type="molecule type" value="Genomic_DNA"/>
</dbReference>
<comment type="caution">
    <text evidence="1">The sequence shown here is derived from an EMBL/GenBank/DDBJ whole genome shotgun (WGS) entry which is preliminary data.</text>
</comment>
<gene>
    <name evidence="2" type="ORF">BKP45_21020</name>
    <name evidence="1" type="ORF">BKP45_21315</name>
</gene>
<keyword evidence="3" id="KW-1185">Reference proteome</keyword>
<name>A0A1S2LYF6_9BACI</name>
<evidence type="ECO:0000313" key="3">
    <source>
        <dbReference type="Proteomes" id="UP000180057"/>
    </source>
</evidence>
<evidence type="ECO:0000313" key="1">
    <source>
        <dbReference type="EMBL" id="OIJ16445.1"/>
    </source>
</evidence>
<reference evidence="1 3" key="1">
    <citation type="submission" date="2016-10" db="EMBL/GenBank/DDBJ databases">
        <title>Draft genome sequences of four alkaliphilic bacteria belonging to the Anaerobacillus genus.</title>
        <authorList>
            <person name="Bassil N.M."/>
            <person name="Lloyd J.R."/>
        </authorList>
    </citation>
    <scope>NUCLEOTIDE SEQUENCE [LARGE SCALE GENOMIC DNA]</scope>
    <source>
        <strain evidence="1 3">DSM 22531</strain>
    </source>
</reference>
<evidence type="ECO:0000313" key="2">
    <source>
        <dbReference type="EMBL" id="OIJ16491.1"/>
    </source>
</evidence>
<dbReference type="AlphaFoldDB" id="A0A1S2LYF6"/>
<dbReference type="RefSeq" id="WP_071391111.1">
    <property type="nucleotide sequence ID" value="NZ_MLQS01000035.1"/>
</dbReference>
<proteinExistence type="predicted"/>
<dbReference type="STRING" id="472963.BKP45_21020"/>